<dbReference type="InterPro" id="IPR036595">
    <property type="entry name" value="A-macroglobulin_rcpt-bd_sf"/>
</dbReference>
<feature type="domain" description="Alpha-macroglobulin receptor-binding" evidence="14">
    <location>
        <begin position="1319"/>
        <end position="1407"/>
    </location>
</feature>
<comment type="similarity">
    <text evidence="1">Belongs to the protease inhibitor I39 (alpha-2-macroglobulin) family.</text>
</comment>
<dbReference type="InterPro" id="IPR050473">
    <property type="entry name" value="A2M/Complement_sys"/>
</dbReference>
<evidence type="ECO:0000256" key="9">
    <source>
        <dbReference type="ARBA" id="ARBA00078071"/>
    </source>
</evidence>
<dbReference type="InterPro" id="IPR002890">
    <property type="entry name" value="MG2"/>
</dbReference>
<dbReference type="PANTHER" id="PTHR11412:SF171">
    <property type="entry name" value="PREGNANCY ZONE PROTEIN-LIKE PROTEIN"/>
    <property type="match status" value="1"/>
</dbReference>
<dbReference type="Pfam" id="PF07678">
    <property type="entry name" value="TED_complement"/>
    <property type="match status" value="1"/>
</dbReference>
<feature type="domain" description="Alpha-2-macroglobulin" evidence="13">
    <location>
        <begin position="715"/>
        <end position="804"/>
    </location>
</feature>
<feature type="domain" description="Alpha-2-macroglobulin bait region" evidence="12">
    <location>
        <begin position="415"/>
        <end position="572"/>
    </location>
</feature>
<comment type="function">
    <text evidence="7">Binds covalently through a thioester bond to the pathogen surface resulting in pathogen clearance.</text>
</comment>
<dbReference type="Gene3D" id="2.60.120.1540">
    <property type="match status" value="1"/>
</dbReference>
<evidence type="ECO:0000256" key="4">
    <source>
        <dbReference type="ARBA" id="ARBA00022900"/>
    </source>
</evidence>
<dbReference type="SUPFAM" id="SSF81296">
    <property type="entry name" value="E set domains"/>
    <property type="match status" value="1"/>
</dbReference>
<name>A0A8J5JWB1_HOMAM</name>
<dbReference type="Gene3D" id="1.50.10.20">
    <property type="match status" value="1"/>
</dbReference>
<feature type="compositionally biased region" description="Polar residues" evidence="10">
    <location>
        <begin position="712"/>
        <end position="726"/>
    </location>
</feature>
<dbReference type="EMBL" id="JAHLQT010024847">
    <property type="protein sequence ID" value="KAG7165057.1"/>
    <property type="molecule type" value="Genomic_DNA"/>
</dbReference>
<dbReference type="InterPro" id="IPR009048">
    <property type="entry name" value="A-macroglobulin_rcpt-bd"/>
</dbReference>
<dbReference type="InterPro" id="IPR001599">
    <property type="entry name" value="Macroglobln_a2"/>
</dbReference>
<dbReference type="SMART" id="SM01359">
    <property type="entry name" value="A2M_N_2"/>
    <property type="match status" value="1"/>
</dbReference>
<dbReference type="InterPro" id="IPR011625">
    <property type="entry name" value="A2M_N_BRD"/>
</dbReference>
<evidence type="ECO:0000256" key="8">
    <source>
        <dbReference type="ARBA" id="ARBA00063781"/>
    </source>
</evidence>
<dbReference type="InterPro" id="IPR011626">
    <property type="entry name" value="Alpha-macroglobulin_TED"/>
</dbReference>
<evidence type="ECO:0000256" key="10">
    <source>
        <dbReference type="SAM" id="MobiDB-lite"/>
    </source>
</evidence>
<proteinExistence type="inferred from homology"/>
<evidence type="ECO:0000256" key="5">
    <source>
        <dbReference type="ARBA" id="ARBA00023157"/>
    </source>
</evidence>
<dbReference type="Proteomes" id="UP000747542">
    <property type="component" value="Unassembled WGS sequence"/>
</dbReference>
<dbReference type="SMART" id="SM01361">
    <property type="entry name" value="A2M_recep"/>
    <property type="match status" value="1"/>
</dbReference>
<dbReference type="Pfam" id="PF07703">
    <property type="entry name" value="A2M_BRD"/>
    <property type="match status" value="1"/>
</dbReference>
<dbReference type="Pfam" id="PF07677">
    <property type="entry name" value="A2M_recep"/>
    <property type="match status" value="1"/>
</dbReference>
<dbReference type="SUPFAM" id="SSF48239">
    <property type="entry name" value="Terpenoid cyclases/Protein prenyltransferases"/>
    <property type="match status" value="1"/>
</dbReference>
<dbReference type="Gene3D" id="2.60.40.690">
    <property type="entry name" value="Alpha-macroglobulin, receptor-binding domain"/>
    <property type="match status" value="1"/>
</dbReference>
<dbReference type="Pfam" id="PF00207">
    <property type="entry name" value="A2M"/>
    <property type="match status" value="1"/>
</dbReference>
<feature type="chain" id="PRO_5035256758" description="TEP1-F" evidence="11">
    <location>
        <begin position="22"/>
        <end position="1416"/>
    </location>
</feature>
<dbReference type="GO" id="GO:0004867">
    <property type="term" value="F:serine-type endopeptidase inhibitor activity"/>
    <property type="evidence" value="ECO:0007669"/>
    <property type="project" value="UniProtKB-KW"/>
</dbReference>
<dbReference type="Pfam" id="PF17791">
    <property type="entry name" value="MG3"/>
    <property type="match status" value="1"/>
</dbReference>
<dbReference type="InterPro" id="IPR041555">
    <property type="entry name" value="MG3"/>
</dbReference>
<dbReference type="SMART" id="SM01360">
    <property type="entry name" value="A2M"/>
    <property type="match status" value="1"/>
</dbReference>
<dbReference type="Gene3D" id="2.20.130.20">
    <property type="match status" value="1"/>
</dbReference>
<keyword evidence="16" id="KW-1185">Reference proteome</keyword>
<sequence length="1416" mass="156512">MAGTALLILSMFCVLFDFTSGGYIITTPRQWITGDKSKVCIFLTDNTPASPITVHLTNAKFLEEEEAILPYILLNVPVGQRSWCKEIDVPLTKYHSGRLMVVGQLGGTLVNHTATINLKPTTSITFIQTDKSLYLPGQTVQFRILTISGPFMLVSTEKYPIVWVTTPSDTRVAQWTDVDNSDGLVHLSLQLADEPEQGHYNIHVETVQGTKHFYSFNVQEYVLPRFEVEVTTDKYFLATDVHFAFTVCARYTFGQPVKGRVILKVDNNQNRKCLFSTMRTSPISGCKTFQVSAVEVKVVDCQVYLLTAQANVTEDGTGVNLMGKKSVQVRAELPDKSPASGEAVEVCAAGKCTVMMTPEDGILTVVLPSYNSKKLFMKTLNCRADMNEGTFQKYMKHYYSPSNSSLLIYAPETQLDCVSGQPRQHILTVLFSATGQPTATITIQVVSRGMIQYWSTREYELVNVALPIKEENLVEPLPATPRNIVRGFINIPVDLPHSASPSVKVVVWYTRQDGEIVSDARELTVEKCLANPVDLTWGATEVQPGDNAVFTLSSEPNSLCSLGVVDKSTELLSVRKDPITLDTLFDYVDVYKIYPWINSQVNDYLYCRDQFNVLLPVLQPGESIAILPPFRGTDYDYYTNYVDALKMFDDSGLYIFTDLTVETRPCEKEEWQPVVFQTVGIGGMPFEGFDQEIRKKDQDVLASSVSVDSSEDPTTPRTDFPETSSGMTHLEVKLPDTITEWVGKAVCVHQQKSIGLSPVASITTFTPFFLDLTLPSSVKRGEILPVKISVFNYLNYDLPVTVELESNSGYKILEEPGRGRRGQRLSCLAAQEKVVHTIKIDFVELGDVDLIVSAFVDHNSPLQCDTGHGDVSRSDALIKPIKVEAEGFPKEKTWTKYICSEGPSVIVNGSERAWVNVVGDLLGPTLENLGSLIRMSYGCGEQNMINFAPNIFILQYLEVSQQNTPEVLKKLTTLMNTGYQRQLLYRRGDGSFSAFGNADPSGSTWLTAFVLKSFAQARQYIIIDESGLDETSAWLKMKQGKNGCFLSVGKVIHKDMKGGIEGTESAVPLTAYVVISLLEAGNNPSDPEVSEALQCLGDSKTTINAYILSLKAYALALAHHSDAPQVLQQLLNQAVVQSNSVYWKLPHGPGRGLGLEVETAGYAVLAMVTLDVNKYRIQARKVIKWITAQRNGRGGFYSTQDTVVALQALAVYETSQHQGPLNVNVAVTAAGLLHTFSITESNKLLQQTIEFPSLPTIVSVDMEGQGCVVLQVVLRYNIPIPEQGTAFSLTVKTRTEPDVACVTKVITVCAGYHLADGSSNMAVIEVNMVSGYIPMKVDLNEVVKESNIIKKYEVAGNLVSLYLDELTATKTCLEFRLVRDVEVENVKPGTVVVFDYYQPEFSLSKSYSLPPADECR</sequence>
<accession>A0A8J5JWB1</accession>
<evidence type="ECO:0000259" key="12">
    <source>
        <dbReference type="SMART" id="SM01359"/>
    </source>
</evidence>
<protein>
    <recommendedName>
        <fullName evidence="9">TEP1-F</fullName>
    </recommendedName>
</protein>
<dbReference type="InterPro" id="IPR041813">
    <property type="entry name" value="A2M_TED"/>
</dbReference>
<feature type="region of interest" description="Disordered" evidence="10">
    <location>
        <begin position="704"/>
        <end position="726"/>
    </location>
</feature>
<gene>
    <name evidence="15" type="primary">A2m-L7</name>
    <name evidence="15" type="ORF">Hamer_G004817</name>
</gene>
<evidence type="ECO:0000259" key="14">
    <source>
        <dbReference type="SMART" id="SM01361"/>
    </source>
</evidence>
<keyword evidence="3 11" id="KW-0732">Signal</keyword>
<dbReference type="PANTHER" id="PTHR11412">
    <property type="entry name" value="MACROGLOBULIN / COMPLEMENT"/>
    <property type="match status" value="1"/>
</dbReference>
<comment type="caution">
    <text evidence="15">The sequence shown here is derived from an EMBL/GenBank/DDBJ whole genome shotgun (WGS) entry which is preliminary data.</text>
</comment>
<keyword evidence="4" id="KW-0722">Serine protease inhibitor</keyword>
<dbReference type="InterPro" id="IPR014756">
    <property type="entry name" value="Ig_E-set"/>
</dbReference>
<dbReference type="Pfam" id="PF01835">
    <property type="entry name" value="MG2"/>
    <property type="match status" value="1"/>
</dbReference>
<dbReference type="Gene3D" id="2.60.40.10">
    <property type="entry name" value="Immunoglobulins"/>
    <property type="match status" value="1"/>
</dbReference>
<dbReference type="Gene3D" id="2.60.40.1940">
    <property type="match status" value="1"/>
</dbReference>
<comment type="subunit">
    <text evidence="8">Heterodimer of a TEP1-N chain and an TEP1-C chain non-covalently linked. Forms a complex composed of TEP1-N and TEP1-C heterodimer, LRIM1 and APL1C; the interaction stabilizes TEP1-N and TEP1-C heterodimer, prevents its binding to tissues while circulating in the hemolymph and protects the thioester bond from hydrolysis. Mature TEP1 and to a lesser extent full-length TEP1 interact with SPCLIP1; the interaction is induced by microbial infection.</text>
</comment>
<dbReference type="InterPro" id="IPR008930">
    <property type="entry name" value="Terpenoid_cyclase/PrenylTrfase"/>
</dbReference>
<evidence type="ECO:0000256" key="7">
    <source>
        <dbReference type="ARBA" id="ARBA00057615"/>
    </source>
</evidence>
<evidence type="ECO:0000256" key="3">
    <source>
        <dbReference type="ARBA" id="ARBA00022729"/>
    </source>
</evidence>
<evidence type="ECO:0000259" key="13">
    <source>
        <dbReference type="SMART" id="SM01360"/>
    </source>
</evidence>
<organism evidence="15 16">
    <name type="scientific">Homarus americanus</name>
    <name type="common">American lobster</name>
    <dbReference type="NCBI Taxonomy" id="6706"/>
    <lineage>
        <taxon>Eukaryota</taxon>
        <taxon>Metazoa</taxon>
        <taxon>Ecdysozoa</taxon>
        <taxon>Arthropoda</taxon>
        <taxon>Crustacea</taxon>
        <taxon>Multicrustacea</taxon>
        <taxon>Malacostraca</taxon>
        <taxon>Eumalacostraca</taxon>
        <taxon>Eucarida</taxon>
        <taxon>Decapoda</taxon>
        <taxon>Pleocyemata</taxon>
        <taxon>Astacidea</taxon>
        <taxon>Nephropoidea</taxon>
        <taxon>Nephropidae</taxon>
        <taxon>Homarus</taxon>
    </lineage>
</organism>
<evidence type="ECO:0000256" key="1">
    <source>
        <dbReference type="ARBA" id="ARBA00010952"/>
    </source>
</evidence>
<dbReference type="SUPFAM" id="SSF49410">
    <property type="entry name" value="Alpha-macroglobulin receptor domain"/>
    <property type="match status" value="1"/>
</dbReference>
<evidence type="ECO:0000256" key="2">
    <source>
        <dbReference type="ARBA" id="ARBA00022690"/>
    </source>
</evidence>
<dbReference type="InterPro" id="IPR013783">
    <property type="entry name" value="Ig-like_fold"/>
</dbReference>
<feature type="signal peptide" evidence="11">
    <location>
        <begin position="1"/>
        <end position="21"/>
    </location>
</feature>
<evidence type="ECO:0000256" key="6">
    <source>
        <dbReference type="ARBA" id="ARBA00023180"/>
    </source>
</evidence>
<evidence type="ECO:0000313" key="15">
    <source>
        <dbReference type="EMBL" id="KAG7165057.1"/>
    </source>
</evidence>
<evidence type="ECO:0000313" key="16">
    <source>
        <dbReference type="Proteomes" id="UP000747542"/>
    </source>
</evidence>
<keyword evidence="2" id="KW-0646">Protease inhibitor</keyword>
<evidence type="ECO:0000256" key="11">
    <source>
        <dbReference type="SAM" id="SignalP"/>
    </source>
</evidence>
<dbReference type="FunFam" id="1.50.10.20:FF:000001">
    <property type="entry name" value="CD109 isoform 1"/>
    <property type="match status" value="1"/>
</dbReference>
<reference evidence="15" key="1">
    <citation type="journal article" date="2021" name="Sci. Adv.">
        <title>The American lobster genome reveals insights on longevity, neural, and immune adaptations.</title>
        <authorList>
            <person name="Polinski J.M."/>
            <person name="Zimin A.V."/>
            <person name="Clark K.F."/>
            <person name="Kohn A.B."/>
            <person name="Sadowski N."/>
            <person name="Timp W."/>
            <person name="Ptitsyn A."/>
            <person name="Khanna P."/>
            <person name="Romanova D.Y."/>
            <person name="Williams P."/>
            <person name="Greenwood S.J."/>
            <person name="Moroz L.L."/>
            <person name="Walt D.R."/>
            <person name="Bodnar A.G."/>
        </authorList>
    </citation>
    <scope>NUCLEOTIDE SEQUENCE</scope>
    <source>
        <strain evidence="15">GMGI-L3</strain>
    </source>
</reference>
<dbReference type="SMART" id="SM01419">
    <property type="entry name" value="Thiol-ester_cl"/>
    <property type="match status" value="1"/>
</dbReference>
<keyword evidence="6" id="KW-0325">Glycoprotein</keyword>
<dbReference type="InterPro" id="IPR047565">
    <property type="entry name" value="Alpha-macroglob_thiol-ester_cl"/>
</dbReference>
<dbReference type="Gene3D" id="2.60.40.1930">
    <property type="match status" value="2"/>
</dbReference>
<dbReference type="FunFam" id="2.60.40.1930:FF:000001">
    <property type="entry name" value="CD109 isoform 3"/>
    <property type="match status" value="1"/>
</dbReference>
<dbReference type="GO" id="GO:0005615">
    <property type="term" value="C:extracellular space"/>
    <property type="evidence" value="ECO:0007669"/>
    <property type="project" value="InterPro"/>
</dbReference>
<keyword evidence="5" id="KW-1015">Disulfide bond</keyword>
<dbReference type="CDD" id="cd02897">
    <property type="entry name" value="A2M_2"/>
    <property type="match status" value="1"/>
</dbReference>